<evidence type="ECO:0000256" key="3">
    <source>
        <dbReference type="ARBA" id="ARBA00023004"/>
    </source>
</evidence>
<evidence type="ECO:0000313" key="7">
    <source>
        <dbReference type="EMBL" id="MBB4845768.1"/>
    </source>
</evidence>
<evidence type="ECO:0000256" key="1">
    <source>
        <dbReference type="ARBA" id="ARBA00022617"/>
    </source>
</evidence>
<accession>A0A840LHU4</accession>
<dbReference type="InterPro" id="IPR036909">
    <property type="entry name" value="Cyt_c-like_dom_sf"/>
</dbReference>
<keyword evidence="2 4" id="KW-0479">Metal-binding</keyword>
<dbReference type="Gene3D" id="1.10.760.10">
    <property type="entry name" value="Cytochrome c-like domain"/>
    <property type="match status" value="1"/>
</dbReference>
<feature type="signal peptide" evidence="5">
    <location>
        <begin position="1"/>
        <end position="19"/>
    </location>
</feature>
<name>A0A840LHU4_9BURK</name>
<feature type="chain" id="PRO_5032695087" evidence="5">
    <location>
        <begin position="20"/>
        <end position="129"/>
    </location>
</feature>
<dbReference type="AlphaFoldDB" id="A0A840LHU4"/>
<gene>
    <name evidence="7" type="ORF">HNP55_004320</name>
</gene>
<organism evidence="7 8">
    <name type="scientific">Roseateles oligotrophus</name>
    <dbReference type="NCBI Taxonomy" id="1769250"/>
    <lineage>
        <taxon>Bacteria</taxon>
        <taxon>Pseudomonadati</taxon>
        <taxon>Pseudomonadota</taxon>
        <taxon>Betaproteobacteria</taxon>
        <taxon>Burkholderiales</taxon>
        <taxon>Sphaerotilaceae</taxon>
        <taxon>Roseateles</taxon>
    </lineage>
</organism>
<evidence type="ECO:0000259" key="6">
    <source>
        <dbReference type="PROSITE" id="PS51007"/>
    </source>
</evidence>
<dbReference type="Pfam" id="PF13442">
    <property type="entry name" value="Cytochrome_CBB3"/>
    <property type="match status" value="1"/>
</dbReference>
<feature type="domain" description="Cytochrome c" evidence="6">
    <location>
        <begin position="37"/>
        <end position="116"/>
    </location>
</feature>
<comment type="caution">
    <text evidence="7">The sequence shown here is derived from an EMBL/GenBank/DDBJ whole genome shotgun (WGS) entry which is preliminary data.</text>
</comment>
<keyword evidence="5" id="KW-0732">Signal</keyword>
<dbReference type="EMBL" id="JACHLP010000011">
    <property type="protein sequence ID" value="MBB4845768.1"/>
    <property type="molecule type" value="Genomic_DNA"/>
</dbReference>
<evidence type="ECO:0000256" key="4">
    <source>
        <dbReference type="PROSITE-ProRule" id="PRU00433"/>
    </source>
</evidence>
<protein>
    <submittedName>
        <fullName evidence="7">Cytochrome c553</fullName>
    </submittedName>
</protein>
<evidence type="ECO:0000256" key="2">
    <source>
        <dbReference type="ARBA" id="ARBA00022723"/>
    </source>
</evidence>
<dbReference type="GO" id="GO:0009055">
    <property type="term" value="F:electron transfer activity"/>
    <property type="evidence" value="ECO:0007669"/>
    <property type="project" value="InterPro"/>
</dbReference>
<keyword evidence="3 4" id="KW-0408">Iron</keyword>
<reference evidence="7 8" key="1">
    <citation type="submission" date="2020-08" db="EMBL/GenBank/DDBJ databases">
        <title>Functional genomics of gut bacteria from endangered species of beetles.</title>
        <authorList>
            <person name="Carlos-Shanley C."/>
        </authorList>
    </citation>
    <scope>NUCLEOTIDE SEQUENCE [LARGE SCALE GENOMIC DNA]</scope>
    <source>
        <strain evidence="7 8">S00239</strain>
    </source>
</reference>
<keyword evidence="8" id="KW-1185">Reference proteome</keyword>
<dbReference type="GO" id="GO:0020037">
    <property type="term" value="F:heme binding"/>
    <property type="evidence" value="ECO:0007669"/>
    <property type="project" value="InterPro"/>
</dbReference>
<proteinExistence type="predicted"/>
<evidence type="ECO:0000256" key="5">
    <source>
        <dbReference type="SAM" id="SignalP"/>
    </source>
</evidence>
<evidence type="ECO:0000313" key="8">
    <source>
        <dbReference type="Proteomes" id="UP000562027"/>
    </source>
</evidence>
<sequence length="129" mass="14172">MKKLIFGLGLLMLLNPLQAADGEAALYKVEGGTKVDSQTMKGFRTWRAAACDRCHGANQEGMVGPSLIASLKVLSKDDFVKTVRDGRLEKGMLSFNTNPMVMENMNQLYAYLKGRSDGAITQARVEEIK</sequence>
<keyword evidence="1 4" id="KW-0349">Heme</keyword>
<dbReference type="Proteomes" id="UP000562027">
    <property type="component" value="Unassembled WGS sequence"/>
</dbReference>
<dbReference type="GO" id="GO:0046872">
    <property type="term" value="F:metal ion binding"/>
    <property type="evidence" value="ECO:0007669"/>
    <property type="project" value="UniProtKB-KW"/>
</dbReference>
<dbReference type="SUPFAM" id="SSF46626">
    <property type="entry name" value="Cytochrome c"/>
    <property type="match status" value="1"/>
</dbReference>
<dbReference type="PROSITE" id="PS51007">
    <property type="entry name" value="CYTC"/>
    <property type="match status" value="1"/>
</dbReference>
<dbReference type="InterPro" id="IPR009056">
    <property type="entry name" value="Cyt_c-like_dom"/>
</dbReference>